<feature type="transmembrane region" description="Helical" evidence="1">
    <location>
        <begin position="217"/>
        <end position="234"/>
    </location>
</feature>
<dbReference type="RefSeq" id="WP_047239470.1">
    <property type="nucleotide sequence ID" value="NZ_CP011541.1"/>
</dbReference>
<evidence type="ECO:0000313" key="3">
    <source>
        <dbReference type="Proteomes" id="UP000035368"/>
    </source>
</evidence>
<evidence type="ECO:0008006" key="4">
    <source>
        <dbReference type="Google" id="ProtNLM"/>
    </source>
</evidence>
<dbReference type="KEGG" id="cei:CEPID_01630"/>
<feature type="transmembrane region" description="Helical" evidence="1">
    <location>
        <begin position="43"/>
        <end position="60"/>
    </location>
</feature>
<dbReference type="Gene3D" id="1.10.1760.20">
    <property type="match status" value="1"/>
</dbReference>
<name>A0A0G3GLY5_9CORY</name>
<organism evidence="2 3">
    <name type="scientific">Corynebacterium epidermidicanis</name>
    <dbReference type="NCBI Taxonomy" id="1050174"/>
    <lineage>
        <taxon>Bacteria</taxon>
        <taxon>Bacillati</taxon>
        <taxon>Actinomycetota</taxon>
        <taxon>Actinomycetes</taxon>
        <taxon>Mycobacteriales</taxon>
        <taxon>Corynebacteriaceae</taxon>
        <taxon>Corynebacterium</taxon>
    </lineage>
</organism>
<feature type="transmembrane region" description="Helical" evidence="1">
    <location>
        <begin position="92"/>
        <end position="110"/>
    </location>
</feature>
<dbReference type="Proteomes" id="UP000035368">
    <property type="component" value="Chromosome"/>
</dbReference>
<evidence type="ECO:0000256" key="1">
    <source>
        <dbReference type="SAM" id="Phobius"/>
    </source>
</evidence>
<dbReference type="AlphaFoldDB" id="A0A0G3GLY5"/>
<feature type="transmembrane region" description="Helical" evidence="1">
    <location>
        <begin position="156"/>
        <end position="178"/>
    </location>
</feature>
<accession>A0A0G3GLY5</accession>
<evidence type="ECO:0000313" key="2">
    <source>
        <dbReference type="EMBL" id="AKK02211.1"/>
    </source>
</evidence>
<keyword evidence="1" id="KW-0472">Membrane</keyword>
<proteinExistence type="predicted"/>
<keyword evidence="3" id="KW-1185">Reference proteome</keyword>
<feature type="transmembrane region" description="Helical" evidence="1">
    <location>
        <begin position="122"/>
        <end position="144"/>
    </location>
</feature>
<dbReference type="OrthoDB" id="4427442at2"/>
<gene>
    <name evidence="2" type="ORF">CEPID_01630</name>
</gene>
<keyword evidence="1" id="KW-1133">Transmembrane helix</keyword>
<dbReference type="STRING" id="1050174.CEPID_01630"/>
<dbReference type="EMBL" id="CP011541">
    <property type="protein sequence ID" value="AKK02211.1"/>
    <property type="molecule type" value="Genomic_DNA"/>
</dbReference>
<dbReference type="PATRIC" id="fig|1050174.4.peg.332"/>
<sequence>MSFPRHLLTGLAVILLILQWSIPVAMPISPWLMDFMGRDINWFVVVTLVVATLLLLLVFSRQIDRRLWLLVIAGVAADHILGEINARLNLPLYLDTIGSVCVGMLLGPLAGASTAALSTCMWVLIAPVSVPFATVNIVAGWLAGVFRQLDGFGNRLTVTVSGLIAGIACSIGAAPLTYSLRNSSVARFNFDIYSPLSAVDTYFASSLGFREIISDPVDITVVFLVTFMISPWLYRTFKVEPPYPELIEAAKPRP</sequence>
<keyword evidence="1" id="KW-0812">Transmembrane</keyword>
<protein>
    <recommendedName>
        <fullName evidence="4">ECF transporter S component</fullName>
    </recommendedName>
</protein>
<reference evidence="2 3" key="1">
    <citation type="submission" date="2015-05" db="EMBL/GenBank/DDBJ databases">
        <title>Complete genome sequence of Corynebacterium epidermidicanis DSM 45586, isolated from the skin of a dog suffering from pruritus.</title>
        <authorList>
            <person name="Ruckert C."/>
            <person name="Albersmeier A."/>
            <person name="Winkler A."/>
            <person name="Tauch A."/>
        </authorList>
    </citation>
    <scope>NUCLEOTIDE SEQUENCE [LARGE SCALE GENOMIC DNA]</scope>
    <source>
        <strain evidence="2 3">DSM 45586</strain>
    </source>
</reference>